<dbReference type="GO" id="GO:0000976">
    <property type="term" value="F:transcription cis-regulatory region binding"/>
    <property type="evidence" value="ECO:0007669"/>
    <property type="project" value="TreeGrafter"/>
</dbReference>
<keyword evidence="8" id="KW-1185">Reference proteome</keyword>
<dbReference type="GO" id="GO:0005829">
    <property type="term" value="C:cytosol"/>
    <property type="evidence" value="ECO:0007669"/>
    <property type="project" value="TreeGrafter"/>
</dbReference>
<evidence type="ECO:0000256" key="4">
    <source>
        <dbReference type="ARBA" id="ARBA00023163"/>
    </source>
</evidence>
<evidence type="ECO:0000313" key="8">
    <source>
        <dbReference type="Proteomes" id="UP000306147"/>
    </source>
</evidence>
<keyword evidence="4" id="KW-0804">Transcription</keyword>
<dbReference type="RefSeq" id="WP_135962584.1">
    <property type="nucleotide sequence ID" value="NZ_SRXT01000002.1"/>
</dbReference>
<accession>A0A4S1XFM2</accession>
<dbReference type="OrthoDB" id="7469626at2"/>
<dbReference type="Gene3D" id="3.40.50.2300">
    <property type="match status" value="1"/>
</dbReference>
<dbReference type="InterPro" id="IPR011006">
    <property type="entry name" value="CheY-like_superfamily"/>
</dbReference>
<dbReference type="SMART" id="SM00448">
    <property type="entry name" value="REC"/>
    <property type="match status" value="1"/>
</dbReference>
<keyword evidence="1" id="KW-0902">Two-component regulatory system</keyword>
<feature type="domain" description="Response regulatory" evidence="6">
    <location>
        <begin position="19"/>
        <end position="132"/>
    </location>
</feature>
<protein>
    <submittedName>
        <fullName evidence="7">Response regulator</fullName>
    </submittedName>
</protein>
<keyword evidence="2" id="KW-0805">Transcription regulation</keyword>
<proteinExistence type="predicted"/>
<evidence type="ECO:0000256" key="2">
    <source>
        <dbReference type="ARBA" id="ARBA00023015"/>
    </source>
</evidence>
<feature type="modified residue" description="4-aspartylphosphate" evidence="5">
    <location>
        <position position="68"/>
    </location>
</feature>
<evidence type="ECO:0000313" key="7">
    <source>
        <dbReference type="EMBL" id="TGX54687.1"/>
    </source>
</evidence>
<dbReference type="EMBL" id="SRXT01000002">
    <property type="protein sequence ID" value="TGX54687.1"/>
    <property type="molecule type" value="Genomic_DNA"/>
</dbReference>
<organism evidence="7 8">
    <name type="scientific">Sphingomonas gei</name>
    <dbReference type="NCBI Taxonomy" id="1395960"/>
    <lineage>
        <taxon>Bacteria</taxon>
        <taxon>Pseudomonadati</taxon>
        <taxon>Pseudomonadota</taxon>
        <taxon>Alphaproteobacteria</taxon>
        <taxon>Sphingomonadales</taxon>
        <taxon>Sphingomonadaceae</taxon>
        <taxon>Sphingomonas</taxon>
    </lineage>
</organism>
<evidence type="ECO:0000256" key="1">
    <source>
        <dbReference type="ARBA" id="ARBA00023012"/>
    </source>
</evidence>
<name>A0A4S1XFM2_9SPHN</name>
<dbReference type="Pfam" id="PF00072">
    <property type="entry name" value="Response_reg"/>
    <property type="match status" value="1"/>
</dbReference>
<dbReference type="PROSITE" id="PS50110">
    <property type="entry name" value="RESPONSE_REGULATORY"/>
    <property type="match status" value="1"/>
</dbReference>
<dbReference type="InterPro" id="IPR039420">
    <property type="entry name" value="WalR-like"/>
</dbReference>
<dbReference type="InterPro" id="IPR001789">
    <property type="entry name" value="Sig_transdc_resp-reg_receiver"/>
</dbReference>
<evidence type="ECO:0000259" key="6">
    <source>
        <dbReference type="PROSITE" id="PS50110"/>
    </source>
</evidence>
<keyword evidence="3" id="KW-0238">DNA-binding</keyword>
<gene>
    <name evidence="7" type="ORF">E5A73_04290</name>
</gene>
<keyword evidence="5" id="KW-0597">Phosphoprotein</keyword>
<evidence type="ECO:0000256" key="5">
    <source>
        <dbReference type="PROSITE-ProRule" id="PRU00169"/>
    </source>
</evidence>
<sequence length="194" mass="20525">MKQASSQAFTGARRKAVRTVLAAGSCRTSLNEIAQRLGSLGYLVVLGDSACQVLELVSARGFDLVLIDGLVPETGALHMLKEIRGSHETADLPVIILGSHDCAVEAFAAGADDWLAKPAAFDVLAARIERSLTRAGRIEELKRSNLALDARIAARAIELGEAQAELAAARADRVRLLGAIAELNDELASRRTAA</sequence>
<dbReference type="PANTHER" id="PTHR48111:SF22">
    <property type="entry name" value="REGULATOR OF RPOS"/>
    <property type="match status" value="1"/>
</dbReference>
<dbReference type="GO" id="GO:0000156">
    <property type="term" value="F:phosphorelay response regulator activity"/>
    <property type="evidence" value="ECO:0007669"/>
    <property type="project" value="TreeGrafter"/>
</dbReference>
<dbReference type="PANTHER" id="PTHR48111">
    <property type="entry name" value="REGULATOR OF RPOS"/>
    <property type="match status" value="1"/>
</dbReference>
<reference evidence="7 8" key="1">
    <citation type="submission" date="2019-04" db="EMBL/GenBank/DDBJ databases">
        <title>Sphingomonas psychrotolerans sp. nov., isolated from soil in the Tianshan Mountains, Xinjiang, China.</title>
        <authorList>
            <person name="Luo Y."/>
            <person name="Sheng H."/>
        </authorList>
    </citation>
    <scope>NUCLEOTIDE SEQUENCE [LARGE SCALE GENOMIC DNA]</scope>
    <source>
        <strain evidence="7 8">ZFGT-11</strain>
    </source>
</reference>
<dbReference type="GO" id="GO:0006355">
    <property type="term" value="P:regulation of DNA-templated transcription"/>
    <property type="evidence" value="ECO:0007669"/>
    <property type="project" value="TreeGrafter"/>
</dbReference>
<dbReference type="SUPFAM" id="SSF52172">
    <property type="entry name" value="CheY-like"/>
    <property type="match status" value="1"/>
</dbReference>
<dbReference type="Proteomes" id="UP000306147">
    <property type="component" value="Unassembled WGS sequence"/>
</dbReference>
<dbReference type="AlphaFoldDB" id="A0A4S1XFM2"/>
<comment type="caution">
    <text evidence="7">The sequence shown here is derived from an EMBL/GenBank/DDBJ whole genome shotgun (WGS) entry which is preliminary data.</text>
</comment>
<dbReference type="GO" id="GO:0032993">
    <property type="term" value="C:protein-DNA complex"/>
    <property type="evidence" value="ECO:0007669"/>
    <property type="project" value="TreeGrafter"/>
</dbReference>
<evidence type="ECO:0000256" key="3">
    <source>
        <dbReference type="ARBA" id="ARBA00023125"/>
    </source>
</evidence>